<dbReference type="Proteomes" id="UP001565369">
    <property type="component" value="Unassembled WGS sequence"/>
</dbReference>
<feature type="region of interest" description="Disordered" evidence="1">
    <location>
        <begin position="1"/>
        <end position="66"/>
    </location>
</feature>
<protein>
    <submittedName>
        <fullName evidence="2">Uncharacterized protein</fullName>
    </submittedName>
</protein>
<gene>
    <name evidence="2" type="ORF">ABIG07_007347</name>
</gene>
<dbReference type="EMBL" id="JBGBZJ010000003">
    <property type="protein sequence ID" value="MEY9458399.1"/>
    <property type="molecule type" value="Genomic_DNA"/>
</dbReference>
<evidence type="ECO:0000256" key="1">
    <source>
        <dbReference type="SAM" id="MobiDB-lite"/>
    </source>
</evidence>
<feature type="region of interest" description="Disordered" evidence="1">
    <location>
        <begin position="102"/>
        <end position="141"/>
    </location>
</feature>
<reference evidence="2 3" key="1">
    <citation type="submission" date="2024-07" db="EMBL/GenBank/DDBJ databases">
        <title>Genomic Encyclopedia of Type Strains, Phase V (KMG-V): Genome sequencing to study the core and pangenomes of soil and plant-associated prokaryotes.</title>
        <authorList>
            <person name="Whitman W."/>
        </authorList>
    </citation>
    <scope>NUCLEOTIDE SEQUENCE [LARGE SCALE GENOMIC DNA]</scope>
    <source>
        <strain evidence="2 3">USDA 152</strain>
    </source>
</reference>
<comment type="caution">
    <text evidence="2">The sequence shown here is derived from an EMBL/GenBank/DDBJ whole genome shotgun (WGS) entry which is preliminary data.</text>
</comment>
<proteinExistence type="predicted"/>
<feature type="compositionally biased region" description="Basic and acidic residues" evidence="1">
    <location>
        <begin position="35"/>
        <end position="51"/>
    </location>
</feature>
<accession>A0ABV4G3B4</accession>
<evidence type="ECO:0000313" key="2">
    <source>
        <dbReference type="EMBL" id="MEY9458399.1"/>
    </source>
</evidence>
<evidence type="ECO:0000313" key="3">
    <source>
        <dbReference type="Proteomes" id="UP001565369"/>
    </source>
</evidence>
<sequence length="285" mass="29644">MAYPRPSRPLPKGRFAIVTRCGPGGGGRGSAGAAQHDDRAGNRESSGDAIRHGAVTAVSSMPGGEHTQAFRVFRRDRPRTEKSCGPDARGLCVKACGDAAARPGTRIDHPQGDGGNSASLPGESTKDTVKTSRAGKAGRPASPVVHPVCIFVAHGLAGAAGARPSLRPLVFKERERQQASGETRRESAKACLHHILGVIADSVTWSGLQPHTPLLRAPQPPRLSCPGRSAAPLSGALQSRGPCRSGARAALGPGSAQQRKNAAARPGHVCGYHRLSHHFSRAPGW</sequence>
<keyword evidence="3" id="KW-1185">Reference proteome</keyword>
<organism evidence="2 3">
    <name type="scientific">Bradyrhizobium ottawaense</name>
    <dbReference type="NCBI Taxonomy" id="931866"/>
    <lineage>
        <taxon>Bacteria</taxon>
        <taxon>Pseudomonadati</taxon>
        <taxon>Pseudomonadota</taxon>
        <taxon>Alphaproteobacteria</taxon>
        <taxon>Hyphomicrobiales</taxon>
        <taxon>Nitrobacteraceae</taxon>
        <taxon>Bradyrhizobium</taxon>
    </lineage>
</organism>
<name>A0ABV4G3B4_9BRAD</name>
<feature type="region of interest" description="Disordered" evidence="1">
    <location>
        <begin position="234"/>
        <end position="265"/>
    </location>
</feature>